<gene>
    <name evidence="2" type="ORF">CBOVIS_LOCUS11452</name>
</gene>
<comment type="caution">
    <text evidence="2">The sequence shown here is derived from an EMBL/GenBank/DDBJ whole genome shotgun (WGS) entry which is preliminary data.</text>
</comment>
<keyword evidence="1" id="KW-0812">Transmembrane</keyword>
<evidence type="ECO:0000313" key="3">
    <source>
        <dbReference type="Proteomes" id="UP000494206"/>
    </source>
</evidence>
<dbReference type="Proteomes" id="UP000494206">
    <property type="component" value="Unassembled WGS sequence"/>
</dbReference>
<sequence>MKCGSMNTGTSTILAAIAILFTCRFIIVSILQVKRRYAHLWEELLLRRCESIVDYGLAILKFITNFDDHLKYSSNPSARNFPLVLHGDGDGVGVGGDGGASRKVMPDRQVKCFCDRDSCDDNLLCHGEFCFIGLYRNDDGDVPRLRQHCGTADDLPFLNRHVACQERVEQWQEVCRCTDDFCNTFAFLRSSIDTRQDPQDLVQFTKQDQPYPNVPEHRSHDVIVRQQSSSLIILLVIIPLSVGGFAVCLIFLNYHCKMC</sequence>
<name>A0A8S1F7W0_9PELO</name>
<dbReference type="InterPro" id="IPR045860">
    <property type="entry name" value="Snake_toxin-like_sf"/>
</dbReference>
<dbReference type="Gene3D" id="2.10.60.10">
    <property type="entry name" value="CD59"/>
    <property type="match status" value="1"/>
</dbReference>
<feature type="transmembrane region" description="Helical" evidence="1">
    <location>
        <begin position="231"/>
        <end position="252"/>
    </location>
</feature>
<proteinExistence type="predicted"/>
<reference evidence="2 3" key="1">
    <citation type="submission" date="2020-04" db="EMBL/GenBank/DDBJ databases">
        <authorList>
            <person name="Laetsch R D."/>
            <person name="Stevens L."/>
            <person name="Kumar S."/>
            <person name="Blaxter L. M."/>
        </authorList>
    </citation>
    <scope>NUCLEOTIDE SEQUENCE [LARGE SCALE GENOMIC DNA]</scope>
</reference>
<organism evidence="2 3">
    <name type="scientific">Caenorhabditis bovis</name>
    <dbReference type="NCBI Taxonomy" id="2654633"/>
    <lineage>
        <taxon>Eukaryota</taxon>
        <taxon>Metazoa</taxon>
        <taxon>Ecdysozoa</taxon>
        <taxon>Nematoda</taxon>
        <taxon>Chromadorea</taxon>
        <taxon>Rhabditida</taxon>
        <taxon>Rhabditina</taxon>
        <taxon>Rhabditomorpha</taxon>
        <taxon>Rhabditoidea</taxon>
        <taxon>Rhabditidae</taxon>
        <taxon>Peloderinae</taxon>
        <taxon>Caenorhabditis</taxon>
    </lineage>
</organism>
<evidence type="ECO:0000256" key="1">
    <source>
        <dbReference type="SAM" id="Phobius"/>
    </source>
</evidence>
<evidence type="ECO:0000313" key="2">
    <source>
        <dbReference type="EMBL" id="CAB3409853.1"/>
    </source>
</evidence>
<keyword evidence="1" id="KW-0472">Membrane</keyword>
<keyword evidence="3" id="KW-1185">Reference proteome</keyword>
<dbReference type="OrthoDB" id="5813736at2759"/>
<accession>A0A8S1F7W0</accession>
<keyword evidence="1" id="KW-1133">Transmembrane helix</keyword>
<protein>
    <submittedName>
        <fullName evidence="2">Uncharacterized protein</fullName>
    </submittedName>
</protein>
<feature type="transmembrane region" description="Helical" evidence="1">
    <location>
        <begin position="12"/>
        <end position="31"/>
    </location>
</feature>
<dbReference type="AlphaFoldDB" id="A0A8S1F7W0"/>
<dbReference type="EMBL" id="CADEPM010000009">
    <property type="protein sequence ID" value="CAB3409853.1"/>
    <property type="molecule type" value="Genomic_DNA"/>
</dbReference>